<accession>A0A4Y2WXG5</accession>
<evidence type="ECO:0000313" key="3">
    <source>
        <dbReference type="Proteomes" id="UP000499080"/>
    </source>
</evidence>
<evidence type="ECO:0000256" key="1">
    <source>
        <dbReference type="SAM" id="MobiDB-lite"/>
    </source>
</evidence>
<sequence>MSNEVFPGLVDTDYDSDISCDVQVYAECQRRPEPNVSSRIKVIPVVSILSSDESLSGIDSDDTNSKDPWHRRIKIYTDSSEEETVPVHSKKLAKRRIARDGNSSDDSSTLIGSIQKKKGSAEEIGEKSSKKTTGEKSSRKTTGEKSSRKTTIPIKRKIWKSQEIDEDSSSDDTVPVRRETVEGPEIDDNVSFESYNGVPRTLTWKMRDFYHIYKLYKVVKKNPFP</sequence>
<comment type="caution">
    <text evidence="2">The sequence shown here is derived from an EMBL/GenBank/DDBJ whole genome shotgun (WGS) entry which is preliminary data.</text>
</comment>
<dbReference type="EMBL" id="BGPR01067847">
    <property type="protein sequence ID" value="GBO41939.1"/>
    <property type="molecule type" value="Genomic_DNA"/>
</dbReference>
<proteinExistence type="predicted"/>
<feature type="compositionally biased region" description="Basic and acidic residues" evidence="1">
    <location>
        <begin position="119"/>
        <end position="147"/>
    </location>
</feature>
<feature type="compositionally biased region" description="Basic residues" evidence="1">
    <location>
        <begin position="88"/>
        <end position="97"/>
    </location>
</feature>
<dbReference type="AlphaFoldDB" id="A0A4Y2WXG5"/>
<organism evidence="2 3">
    <name type="scientific">Araneus ventricosus</name>
    <name type="common">Orbweaver spider</name>
    <name type="synonym">Epeira ventricosa</name>
    <dbReference type="NCBI Taxonomy" id="182803"/>
    <lineage>
        <taxon>Eukaryota</taxon>
        <taxon>Metazoa</taxon>
        <taxon>Ecdysozoa</taxon>
        <taxon>Arthropoda</taxon>
        <taxon>Chelicerata</taxon>
        <taxon>Arachnida</taxon>
        <taxon>Araneae</taxon>
        <taxon>Araneomorphae</taxon>
        <taxon>Entelegynae</taxon>
        <taxon>Araneoidea</taxon>
        <taxon>Araneidae</taxon>
        <taxon>Araneus</taxon>
    </lineage>
</organism>
<protein>
    <submittedName>
        <fullName evidence="2">Uncharacterized protein</fullName>
    </submittedName>
</protein>
<gene>
    <name evidence="2" type="ORF">AVEN_155321_1</name>
</gene>
<reference evidence="2 3" key="1">
    <citation type="journal article" date="2019" name="Sci. Rep.">
        <title>Orb-weaving spider Araneus ventricosus genome elucidates the spidroin gene catalogue.</title>
        <authorList>
            <person name="Kono N."/>
            <person name="Nakamura H."/>
            <person name="Ohtoshi R."/>
            <person name="Moran D.A.P."/>
            <person name="Shinohara A."/>
            <person name="Yoshida Y."/>
            <person name="Fujiwara M."/>
            <person name="Mori M."/>
            <person name="Tomita M."/>
            <person name="Arakawa K."/>
        </authorList>
    </citation>
    <scope>NUCLEOTIDE SEQUENCE [LARGE SCALE GENOMIC DNA]</scope>
</reference>
<feature type="region of interest" description="Disordered" evidence="1">
    <location>
        <begin position="77"/>
        <end position="189"/>
    </location>
</feature>
<keyword evidence="3" id="KW-1185">Reference proteome</keyword>
<evidence type="ECO:0000313" key="2">
    <source>
        <dbReference type="EMBL" id="GBO41939.1"/>
    </source>
</evidence>
<name>A0A4Y2WXG5_ARAVE</name>
<dbReference type="Proteomes" id="UP000499080">
    <property type="component" value="Unassembled WGS sequence"/>
</dbReference>